<reference evidence="1 2" key="1">
    <citation type="submission" date="2014-10" db="EMBL/GenBank/DDBJ databases">
        <title>Draft genome of the hookworm Ancylostoma caninum.</title>
        <authorList>
            <person name="Mitreva M."/>
        </authorList>
    </citation>
    <scope>NUCLEOTIDE SEQUENCE [LARGE SCALE GENOMIC DNA]</scope>
    <source>
        <strain evidence="1 2">Baltimore</strain>
    </source>
</reference>
<proteinExistence type="predicted"/>
<dbReference type="Proteomes" id="UP000252519">
    <property type="component" value="Unassembled WGS sequence"/>
</dbReference>
<dbReference type="AlphaFoldDB" id="A0A368GWS6"/>
<dbReference type="EMBL" id="JOJR01000042">
    <property type="protein sequence ID" value="RCN48784.1"/>
    <property type="molecule type" value="Genomic_DNA"/>
</dbReference>
<evidence type="ECO:0000313" key="2">
    <source>
        <dbReference type="Proteomes" id="UP000252519"/>
    </source>
</evidence>
<protein>
    <submittedName>
        <fullName evidence="1">Uncharacterized protein</fullName>
    </submittedName>
</protein>
<sequence>MEESQAVEAEEVVRVTTAESPVTSLVNAHKPVTVDAAAAVAVTDPADRSATNAVDKAISHVNAPQVAEAVVVSAVVRNATTADDPDTFHVIALKEAQRTRSAATSARDQVISLEIAHSSRSHLPFSPSCTVWHLDDWFIYSFFSFVVGTFE</sequence>
<keyword evidence="2" id="KW-1185">Reference proteome</keyword>
<name>A0A368GWS6_ANCCA</name>
<evidence type="ECO:0000313" key="1">
    <source>
        <dbReference type="EMBL" id="RCN48784.1"/>
    </source>
</evidence>
<comment type="caution">
    <text evidence="1">The sequence shown here is derived from an EMBL/GenBank/DDBJ whole genome shotgun (WGS) entry which is preliminary data.</text>
</comment>
<organism evidence="1 2">
    <name type="scientific">Ancylostoma caninum</name>
    <name type="common">Dog hookworm</name>
    <dbReference type="NCBI Taxonomy" id="29170"/>
    <lineage>
        <taxon>Eukaryota</taxon>
        <taxon>Metazoa</taxon>
        <taxon>Ecdysozoa</taxon>
        <taxon>Nematoda</taxon>
        <taxon>Chromadorea</taxon>
        <taxon>Rhabditida</taxon>
        <taxon>Rhabditina</taxon>
        <taxon>Rhabditomorpha</taxon>
        <taxon>Strongyloidea</taxon>
        <taxon>Ancylostomatidae</taxon>
        <taxon>Ancylostomatinae</taxon>
        <taxon>Ancylostoma</taxon>
    </lineage>
</organism>
<accession>A0A368GWS6</accession>
<gene>
    <name evidence="1" type="ORF">ANCCAN_05067</name>
</gene>